<evidence type="ECO:0000313" key="2">
    <source>
        <dbReference type="Proteomes" id="UP000275078"/>
    </source>
</evidence>
<dbReference type="Proteomes" id="UP000275078">
    <property type="component" value="Unassembled WGS sequence"/>
</dbReference>
<proteinExistence type="predicted"/>
<dbReference type="AlphaFoldDB" id="A0A3N4HA75"/>
<gene>
    <name evidence="1" type="ORF">BJ508DRAFT_315578</name>
</gene>
<accession>A0A3N4HA75</accession>
<name>A0A3N4HA75_ASCIM</name>
<organism evidence="1 2">
    <name type="scientific">Ascobolus immersus RN42</name>
    <dbReference type="NCBI Taxonomy" id="1160509"/>
    <lineage>
        <taxon>Eukaryota</taxon>
        <taxon>Fungi</taxon>
        <taxon>Dikarya</taxon>
        <taxon>Ascomycota</taxon>
        <taxon>Pezizomycotina</taxon>
        <taxon>Pezizomycetes</taxon>
        <taxon>Pezizales</taxon>
        <taxon>Ascobolaceae</taxon>
        <taxon>Ascobolus</taxon>
    </lineage>
</organism>
<dbReference type="EMBL" id="ML119926">
    <property type="protein sequence ID" value="RPA71463.1"/>
    <property type="molecule type" value="Genomic_DNA"/>
</dbReference>
<sequence>MFQGILQVLSIAACDKCENNSTKRLKQKFVVDVKGVKREYYDGTQDFEPGKVLRGYWCHPCAEKELIDAFEEMPDCCECRATGWIANEQKLCGERGESSSGCRLLRGQYHPKTGRITKCKNVRGFLKAQRASRKRRLNSLREEYGLEPKEYEDKVVKNEFYENELKNNKFAFGCSGEQCPCRTETSDANLV</sequence>
<keyword evidence="2" id="KW-1185">Reference proteome</keyword>
<evidence type="ECO:0000313" key="1">
    <source>
        <dbReference type="EMBL" id="RPA71463.1"/>
    </source>
</evidence>
<protein>
    <submittedName>
        <fullName evidence="1">Uncharacterized protein</fullName>
    </submittedName>
</protein>
<reference evidence="1 2" key="1">
    <citation type="journal article" date="2018" name="Nat. Ecol. Evol.">
        <title>Pezizomycetes genomes reveal the molecular basis of ectomycorrhizal truffle lifestyle.</title>
        <authorList>
            <person name="Murat C."/>
            <person name="Payen T."/>
            <person name="Noel B."/>
            <person name="Kuo A."/>
            <person name="Morin E."/>
            <person name="Chen J."/>
            <person name="Kohler A."/>
            <person name="Krizsan K."/>
            <person name="Balestrini R."/>
            <person name="Da Silva C."/>
            <person name="Montanini B."/>
            <person name="Hainaut M."/>
            <person name="Levati E."/>
            <person name="Barry K.W."/>
            <person name="Belfiori B."/>
            <person name="Cichocki N."/>
            <person name="Clum A."/>
            <person name="Dockter R.B."/>
            <person name="Fauchery L."/>
            <person name="Guy J."/>
            <person name="Iotti M."/>
            <person name="Le Tacon F."/>
            <person name="Lindquist E.A."/>
            <person name="Lipzen A."/>
            <person name="Malagnac F."/>
            <person name="Mello A."/>
            <person name="Molinier V."/>
            <person name="Miyauchi S."/>
            <person name="Poulain J."/>
            <person name="Riccioni C."/>
            <person name="Rubini A."/>
            <person name="Sitrit Y."/>
            <person name="Splivallo R."/>
            <person name="Traeger S."/>
            <person name="Wang M."/>
            <person name="Zifcakova L."/>
            <person name="Wipf D."/>
            <person name="Zambonelli A."/>
            <person name="Paolocci F."/>
            <person name="Nowrousian M."/>
            <person name="Ottonello S."/>
            <person name="Baldrian P."/>
            <person name="Spatafora J.W."/>
            <person name="Henrissat B."/>
            <person name="Nagy L.G."/>
            <person name="Aury J.M."/>
            <person name="Wincker P."/>
            <person name="Grigoriev I.V."/>
            <person name="Bonfante P."/>
            <person name="Martin F.M."/>
        </authorList>
    </citation>
    <scope>NUCLEOTIDE SEQUENCE [LARGE SCALE GENOMIC DNA]</scope>
    <source>
        <strain evidence="1 2">RN42</strain>
    </source>
</reference>